<dbReference type="EMBL" id="BAAAGS010000072">
    <property type="protein sequence ID" value="GAA0557026.1"/>
    <property type="molecule type" value="Genomic_DNA"/>
</dbReference>
<dbReference type="InterPro" id="IPR016040">
    <property type="entry name" value="NAD(P)-bd_dom"/>
</dbReference>
<dbReference type="Pfam" id="PF13460">
    <property type="entry name" value="NAD_binding_10"/>
    <property type="match status" value="1"/>
</dbReference>
<dbReference type="Gene3D" id="3.90.25.10">
    <property type="entry name" value="UDP-galactose 4-epimerase, domain 1"/>
    <property type="match status" value="1"/>
</dbReference>
<dbReference type="Gene3D" id="3.40.50.720">
    <property type="entry name" value="NAD(P)-binding Rossmann-like Domain"/>
    <property type="match status" value="1"/>
</dbReference>
<evidence type="ECO:0000259" key="1">
    <source>
        <dbReference type="Pfam" id="PF13460"/>
    </source>
</evidence>
<protein>
    <submittedName>
        <fullName evidence="2">NAD(P)H-binding protein</fullName>
    </submittedName>
</protein>
<evidence type="ECO:0000313" key="3">
    <source>
        <dbReference type="Proteomes" id="UP001500729"/>
    </source>
</evidence>
<feature type="domain" description="NAD(P)-binding" evidence="1">
    <location>
        <begin position="4"/>
        <end position="165"/>
    </location>
</feature>
<keyword evidence="3" id="KW-1185">Reference proteome</keyword>
<dbReference type="SUPFAM" id="SSF51735">
    <property type="entry name" value="NAD(P)-binding Rossmann-fold domains"/>
    <property type="match status" value="1"/>
</dbReference>
<dbReference type="Proteomes" id="UP001500729">
    <property type="component" value="Unassembled WGS sequence"/>
</dbReference>
<proteinExistence type="predicted"/>
<gene>
    <name evidence="2" type="ORF">GCM10009533_63350</name>
</gene>
<name>A0ABN1E136_SACER</name>
<dbReference type="PANTHER" id="PTHR43162">
    <property type="match status" value="1"/>
</dbReference>
<comment type="caution">
    <text evidence="2">The sequence shown here is derived from an EMBL/GenBank/DDBJ whole genome shotgun (WGS) entry which is preliminary data.</text>
</comment>
<organism evidence="2 3">
    <name type="scientific">Saccharopolyspora erythraea</name>
    <name type="common">Streptomyces erythraeus</name>
    <dbReference type="NCBI Taxonomy" id="1836"/>
    <lineage>
        <taxon>Bacteria</taxon>
        <taxon>Bacillati</taxon>
        <taxon>Actinomycetota</taxon>
        <taxon>Actinomycetes</taxon>
        <taxon>Pseudonocardiales</taxon>
        <taxon>Pseudonocardiaceae</taxon>
        <taxon>Saccharopolyspora</taxon>
    </lineage>
</organism>
<sequence>MVLGGTGKTGRRVAAKLAARGADVRVASRRGAVRFDWDDRSTWAPALEGADAAYVIAPSETDDGETISEFIVAATAAGVGRLVLLSAREVETSMVPGLKAAEAAVRRSDARWTILRPSWFAQNFSEDMFLPLIDAGLVALPTGDGKEPFIDAEDIADVAVAALTEDGHDRQVYELSGPDLLSFPEAVEMIAAASGREVAFKAVTAGEFMESLLGNGLPENVARLLTDLLDAIRRGENAHLSDGVQRALGRPPRPFADYVREVWGA</sequence>
<reference evidence="2 3" key="1">
    <citation type="journal article" date="2019" name="Int. J. Syst. Evol. Microbiol.">
        <title>The Global Catalogue of Microorganisms (GCM) 10K type strain sequencing project: providing services to taxonomists for standard genome sequencing and annotation.</title>
        <authorList>
            <consortium name="The Broad Institute Genomics Platform"/>
            <consortium name="The Broad Institute Genome Sequencing Center for Infectious Disease"/>
            <person name="Wu L."/>
            <person name="Ma J."/>
        </authorList>
    </citation>
    <scope>NUCLEOTIDE SEQUENCE [LARGE SCALE GENOMIC DNA]</scope>
    <source>
        <strain evidence="2 3">JCM 10303</strain>
    </source>
</reference>
<dbReference type="InterPro" id="IPR036291">
    <property type="entry name" value="NAD(P)-bd_dom_sf"/>
</dbReference>
<accession>A0ABN1E136</accession>
<evidence type="ECO:0000313" key="2">
    <source>
        <dbReference type="EMBL" id="GAA0557026.1"/>
    </source>
</evidence>
<dbReference type="PANTHER" id="PTHR43162:SF1">
    <property type="entry name" value="PRESTALK A DIFFERENTIATION PROTEIN A"/>
    <property type="match status" value="1"/>
</dbReference>
<dbReference type="InterPro" id="IPR051604">
    <property type="entry name" value="Ergot_Alk_Oxidoreductase"/>
</dbReference>